<proteinExistence type="predicted"/>
<dbReference type="EMBL" id="JABFDB010000016">
    <property type="protein sequence ID" value="NYZ22161.1"/>
    <property type="molecule type" value="Genomic_DNA"/>
</dbReference>
<gene>
    <name evidence="1" type="ORF">HND93_20800</name>
</gene>
<name>A0ABX2TFR7_9PROT</name>
<organism evidence="1 2">
    <name type="scientific">Azospirillum oleiclasticum</name>
    <dbReference type="NCBI Taxonomy" id="2735135"/>
    <lineage>
        <taxon>Bacteria</taxon>
        <taxon>Pseudomonadati</taxon>
        <taxon>Pseudomonadota</taxon>
        <taxon>Alphaproteobacteria</taxon>
        <taxon>Rhodospirillales</taxon>
        <taxon>Azospirillaceae</taxon>
        <taxon>Azospirillum</taxon>
    </lineage>
</organism>
<accession>A0ABX2TFR7</accession>
<evidence type="ECO:0000313" key="2">
    <source>
        <dbReference type="Proteomes" id="UP000584642"/>
    </source>
</evidence>
<keyword evidence="2" id="KW-1185">Reference proteome</keyword>
<protein>
    <submittedName>
        <fullName evidence="1">Uncharacterized protein</fullName>
    </submittedName>
</protein>
<sequence>MHELLPEWDDPMLVGEPIRLPQGTKVKPGWRPKSVALIDSYMRAFLRGLGGARTHVAGVEVRRGDLMDPAFLLPVVVIGGLVPYRRAVDVVRTDRTSLVGWVVVGTTGPAEPLIDAGLMAAAKCRRSGEAYLDPLVDRLGPAFDVVGLPLDLDNLDVKVAFR</sequence>
<dbReference type="Proteomes" id="UP000584642">
    <property type="component" value="Unassembled WGS sequence"/>
</dbReference>
<dbReference type="RefSeq" id="WP_180283940.1">
    <property type="nucleotide sequence ID" value="NZ_JABFDB010000016.1"/>
</dbReference>
<reference evidence="1 2" key="1">
    <citation type="submission" date="2020-05" db="EMBL/GenBank/DDBJ databases">
        <title>Azospirillum oleiclasticum sp. nov, a nitrogen-fixing and heavy crude oil-emulsifying bacterium isolated from the crude oil of Yumen Oilfield.</title>
        <authorList>
            <person name="Wu D."/>
            <person name="Cai M."/>
            <person name="Zhang X."/>
        </authorList>
    </citation>
    <scope>NUCLEOTIDE SEQUENCE [LARGE SCALE GENOMIC DNA]</scope>
    <source>
        <strain evidence="1 2">ROY-1-1-2</strain>
    </source>
</reference>
<comment type="caution">
    <text evidence="1">The sequence shown here is derived from an EMBL/GenBank/DDBJ whole genome shotgun (WGS) entry which is preliminary data.</text>
</comment>
<evidence type="ECO:0000313" key="1">
    <source>
        <dbReference type="EMBL" id="NYZ22161.1"/>
    </source>
</evidence>